<protein>
    <submittedName>
        <fullName evidence="2">Uncharacterized protein</fullName>
    </submittedName>
</protein>
<dbReference type="EMBL" id="UGRI01000001">
    <property type="protein sequence ID" value="SUA20169.1"/>
    <property type="molecule type" value="Genomic_DNA"/>
</dbReference>
<gene>
    <name evidence="2" type="ORF">NCTC11421_00249</name>
</gene>
<feature type="region of interest" description="Disordered" evidence="1">
    <location>
        <begin position="79"/>
        <end position="107"/>
    </location>
</feature>
<name>A0A378VTM2_NEIGO</name>
<sequence length="107" mass="11086">MPSTTSRAASLKLSRSLISLPSDFSSTASKTVVSLPFSDDVPVAPFDAETLAPPEAPLPPPFSALSLVFALPTTATFPSSLKSGNPIPHPAGRKAAAQRRRVGNKGM</sequence>
<accession>A0A378VTM2</accession>
<organism evidence="2">
    <name type="scientific">Neisseria gonorrhoeae</name>
    <dbReference type="NCBI Taxonomy" id="485"/>
    <lineage>
        <taxon>Bacteria</taxon>
        <taxon>Pseudomonadati</taxon>
        <taxon>Pseudomonadota</taxon>
        <taxon>Betaproteobacteria</taxon>
        <taxon>Neisseriales</taxon>
        <taxon>Neisseriaceae</taxon>
        <taxon>Neisseria</taxon>
    </lineage>
</organism>
<evidence type="ECO:0000256" key="1">
    <source>
        <dbReference type="SAM" id="MobiDB-lite"/>
    </source>
</evidence>
<dbReference type="AlphaFoldDB" id="A0A378VTM2"/>
<reference evidence="2" key="1">
    <citation type="submission" date="2018-06" db="EMBL/GenBank/DDBJ databases">
        <authorList>
            <consortium name="Pathogen Informatics"/>
            <person name="Doyle S."/>
        </authorList>
    </citation>
    <scope>NUCLEOTIDE SEQUENCE [LARGE SCALE GENOMIC DNA]</scope>
    <source>
        <strain evidence="2">NCTC11421</strain>
    </source>
</reference>
<evidence type="ECO:0000313" key="2">
    <source>
        <dbReference type="EMBL" id="SUA20169.1"/>
    </source>
</evidence>
<proteinExistence type="predicted"/>
<feature type="compositionally biased region" description="Basic residues" evidence="1">
    <location>
        <begin position="96"/>
        <end position="107"/>
    </location>
</feature>